<reference evidence="2 3" key="1">
    <citation type="submission" date="2023-03" db="EMBL/GenBank/DDBJ databases">
        <title>Speciation in Pyrococcus: adaptation to high temperature as a mechanism.</title>
        <authorList>
            <person name="Gu J."/>
        </authorList>
    </citation>
    <scope>NUCLEOTIDE SEQUENCE [LARGE SCALE GENOMIC DNA]</scope>
    <source>
        <strain evidence="2 3">LMOA34</strain>
    </source>
</reference>
<keyword evidence="1" id="KW-0812">Transmembrane</keyword>
<dbReference type="Gene3D" id="3.10.620.30">
    <property type="match status" value="1"/>
</dbReference>
<dbReference type="RefSeq" id="WP_372824475.1">
    <property type="nucleotide sequence ID" value="NZ_JARRIG010000007.1"/>
</dbReference>
<feature type="transmembrane region" description="Helical" evidence="1">
    <location>
        <begin position="201"/>
        <end position="221"/>
    </location>
</feature>
<comment type="caution">
    <text evidence="2">The sequence shown here is derived from an EMBL/GenBank/DDBJ whole genome shotgun (WGS) entry which is preliminary data.</text>
</comment>
<gene>
    <name evidence="2" type="ORF">P8X34_10350</name>
</gene>
<name>A0ABV4T7P7_9EURY</name>
<sequence>MGVLVDEKQVPKWKVIIPTIIVALLLPATPYALARGHSEYFIVHEHYNMDSEFLEFIVNKHMNTDNLTDALQTAYALAVSRKYVPDPGDEDIIKRPSVTYYLGGDCEDKAVLLASLIKKWAELHNKDLKVGLMLMNLKYGDGREEGHAVVVVWEGTIVPRKMAVLDPTLYFSEKLTSPGKAISNYSKYLEKYYNAKITKSGVFSFPVFRATFFPTLIAVIYR</sequence>
<dbReference type="EMBL" id="JARRIG010000007">
    <property type="protein sequence ID" value="MFA4805124.1"/>
    <property type="molecule type" value="Genomic_DNA"/>
</dbReference>
<feature type="transmembrane region" description="Helical" evidence="1">
    <location>
        <begin position="15"/>
        <end position="34"/>
    </location>
</feature>
<evidence type="ECO:0000313" key="2">
    <source>
        <dbReference type="EMBL" id="MFA4805124.1"/>
    </source>
</evidence>
<protein>
    <recommendedName>
        <fullName evidence="4">Transglutaminase-like domain-containing protein</fullName>
    </recommendedName>
</protein>
<evidence type="ECO:0000313" key="3">
    <source>
        <dbReference type="Proteomes" id="UP001571980"/>
    </source>
</evidence>
<dbReference type="Proteomes" id="UP001571980">
    <property type="component" value="Unassembled WGS sequence"/>
</dbReference>
<keyword evidence="1" id="KW-1133">Transmembrane helix</keyword>
<evidence type="ECO:0000256" key="1">
    <source>
        <dbReference type="SAM" id="Phobius"/>
    </source>
</evidence>
<keyword evidence="1" id="KW-0472">Membrane</keyword>
<accession>A0ABV4T7P7</accession>
<organism evidence="2 3">
    <name type="scientific">Pyrococcus kukulkanii</name>
    <dbReference type="NCBI Taxonomy" id="1609559"/>
    <lineage>
        <taxon>Archaea</taxon>
        <taxon>Methanobacteriati</taxon>
        <taxon>Methanobacteriota</taxon>
        <taxon>Thermococci</taxon>
        <taxon>Thermococcales</taxon>
        <taxon>Thermococcaceae</taxon>
        <taxon>Pyrococcus</taxon>
    </lineage>
</organism>
<evidence type="ECO:0008006" key="4">
    <source>
        <dbReference type="Google" id="ProtNLM"/>
    </source>
</evidence>
<proteinExistence type="predicted"/>
<keyword evidence="3" id="KW-1185">Reference proteome</keyword>